<dbReference type="Proteomes" id="UP000373269">
    <property type="component" value="Chromosome"/>
</dbReference>
<protein>
    <submittedName>
        <fullName evidence="4">MerR family transcriptional regulator</fullName>
    </submittedName>
</protein>
<dbReference type="RefSeq" id="WP_369594407.1">
    <property type="nucleotide sequence ID" value="NZ_CP045835.1"/>
</dbReference>
<evidence type="ECO:0000256" key="1">
    <source>
        <dbReference type="ARBA" id="ARBA00023125"/>
    </source>
</evidence>
<organism evidence="4 5">
    <name type="scientific">Lysinibacillus pakistanensis</name>
    <dbReference type="NCBI Taxonomy" id="759811"/>
    <lineage>
        <taxon>Bacteria</taxon>
        <taxon>Bacillati</taxon>
        <taxon>Bacillota</taxon>
        <taxon>Bacilli</taxon>
        <taxon>Bacillales</taxon>
        <taxon>Bacillaceae</taxon>
        <taxon>Lysinibacillus</taxon>
    </lineage>
</organism>
<dbReference type="PANTHER" id="PTHR30204:SF96">
    <property type="entry name" value="CHROMOSOME-ANCHORING PROTEIN RACA"/>
    <property type="match status" value="1"/>
</dbReference>
<dbReference type="Pfam" id="PF13411">
    <property type="entry name" value="MerR_1"/>
    <property type="match status" value="1"/>
</dbReference>
<feature type="domain" description="HTH merR-type" evidence="3">
    <location>
        <begin position="1"/>
        <end position="73"/>
    </location>
</feature>
<dbReference type="PROSITE" id="PS50937">
    <property type="entry name" value="HTH_MERR_2"/>
    <property type="match status" value="1"/>
</dbReference>
<evidence type="ECO:0000313" key="4">
    <source>
        <dbReference type="EMBL" id="QGG49738.1"/>
    </source>
</evidence>
<dbReference type="PRINTS" id="PR00040">
    <property type="entry name" value="HTHMERR"/>
</dbReference>
<dbReference type="InterPro" id="IPR000551">
    <property type="entry name" value="MerR-type_HTH_dom"/>
</dbReference>
<keyword evidence="5" id="KW-1185">Reference proteome</keyword>
<dbReference type="CDD" id="cd01106">
    <property type="entry name" value="HTH_TipAL-Mta"/>
    <property type="match status" value="1"/>
</dbReference>
<feature type="coiled-coil region" evidence="2">
    <location>
        <begin position="79"/>
        <end position="106"/>
    </location>
</feature>
<dbReference type="InterPro" id="IPR012925">
    <property type="entry name" value="TipAS_dom"/>
</dbReference>
<dbReference type="InterPro" id="IPR009061">
    <property type="entry name" value="DNA-bd_dom_put_sf"/>
</dbReference>
<evidence type="ECO:0000313" key="5">
    <source>
        <dbReference type="Proteomes" id="UP000373269"/>
    </source>
</evidence>
<proteinExistence type="predicted"/>
<evidence type="ECO:0000259" key="3">
    <source>
        <dbReference type="PROSITE" id="PS50937"/>
    </source>
</evidence>
<name>A0ABX6D810_9BACI</name>
<keyword evidence="2" id="KW-0175">Coiled coil</keyword>
<gene>
    <name evidence="4" type="ORF">GDS87_01805</name>
</gene>
<dbReference type="EMBL" id="CP045835">
    <property type="protein sequence ID" value="QGG49738.1"/>
    <property type="molecule type" value="Genomic_DNA"/>
</dbReference>
<dbReference type="Pfam" id="PF07739">
    <property type="entry name" value="TipAS"/>
    <property type="match status" value="1"/>
</dbReference>
<dbReference type="SUPFAM" id="SSF46955">
    <property type="entry name" value="Putative DNA-binding domain"/>
    <property type="match status" value="1"/>
</dbReference>
<dbReference type="PANTHER" id="PTHR30204">
    <property type="entry name" value="REDOX-CYCLING DRUG-SENSING TRANSCRIPTIONAL ACTIVATOR SOXR"/>
    <property type="match status" value="1"/>
</dbReference>
<dbReference type="Gene3D" id="1.10.1660.10">
    <property type="match status" value="1"/>
</dbReference>
<dbReference type="SMART" id="SM00422">
    <property type="entry name" value="HTH_MERR"/>
    <property type="match status" value="1"/>
</dbReference>
<accession>A0ABX6D810</accession>
<evidence type="ECO:0000256" key="2">
    <source>
        <dbReference type="SAM" id="Coils"/>
    </source>
</evidence>
<sequence>MYTQYSIGEFAKKTGMTIRTLHYYDEIDLLKPSFISPTGRRFYSDENIIQLQKIVSLKFLGYPLEKIHALIHLKEWDLKESLEFQKQEMLQKKEQLQQVIRALDHALYIMDEQGTMNANIFMMLIHNMHKEEEQKEWMSNYFPKEMVENMFKVPDEKLKELNLEMAELFSQLKAAYGQDPANPNVQALLEQYFDLSLELYPNAIELVENVKDENIEFEQDTQLFPSPLSPEEGIWLGQAMQIYWNNKGINLQVDD</sequence>
<dbReference type="InterPro" id="IPR047057">
    <property type="entry name" value="MerR_fam"/>
</dbReference>
<dbReference type="Gene3D" id="6.10.250.360">
    <property type="match status" value="1"/>
</dbReference>
<reference evidence="4 5" key="1">
    <citation type="submission" date="2019-11" db="EMBL/GenBank/DDBJ databases">
        <title>Whole Genome Sequencing and Comparative Genomic Analyses of Lysinibacillus pakistanensis LZH-9, a Halotolerant Strain with Excellent COD Removal Capability.</title>
        <authorList>
            <person name="Zhou H."/>
        </authorList>
    </citation>
    <scope>NUCLEOTIDE SEQUENCE [LARGE SCALE GENOMIC DNA]</scope>
    <source>
        <strain evidence="4 5">LZH-9</strain>
    </source>
</reference>
<keyword evidence="1" id="KW-0238">DNA-binding</keyword>